<sequence length="297" mass="31304">MLVRVRPGAELSGAEREFAECLGVLPTTGLALLDVPIGESGGTRRVGAVIFTPTGLTVLEVFGFQRRQSGILTAVPGKPWLISDSPLDLEEREAGDLADRVEQSAYAVRAALERGLRDPGHVCGATVLVPFRGVVVRPARTTLRPGLDVVVGNAADATELRIYLENFAKGPRTWTADGVLGACRELGAGEAVPPRAELLAAGFDQSPEQQRPSVIPPPVVPRVAPTPREPHRHHRSTTWAIILVALLGLFVVVGVVATALIRDDGDIGEPVAPSATSTPAPASSTRPPACFPLQPDC</sequence>
<evidence type="ECO:0000256" key="1">
    <source>
        <dbReference type="SAM" id="MobiDB-lite"/>
    </source>
</evidence>
<feature type="region of interest" description="Disordered" evidence="1">
    <location>
        <begin position="266"/>
        <end position="297"/>
    </location>
</feature>
<dbReference type="RefSeq" id="WP_378613036.1">
    <property type="nucleotide sequence ID" value="NZ_JBHSAX010000014.1"/>
</dbReference>
<dbReference type="Proteomes" id="UP001595696">
    <property type="component" value="Unassembled WGS sequence"/>
</dbReference>
<feature type="transmembrane region" description="Helical" evidence="2">
    <location>
        <begin position="238"/>
        <end position="261"/>
    </location>
</feature>
<dbReference type="EMBL" id="JBHSAX010000014">
    <property type="protein sequence ID" value="MFC3963298.1"/>
    <property type="molecule type" value="Genomic_DNA"/>
</dbReference>
<evidence type="ECO:0000313" key="4">
    <source>
        <dbReference type="Proteomes" id="UP001595696"/>
    </source>
</evidence>
<reference evidence="4" key="1">
    <citation type="journal article" date="2019" name="Int. J. Syst. Evol. Microbiol.">
        <title>The Global Catalogue of Microorganisms (GCM) 10K type strain sequencing project: providing services to taxonomists for standard genome sequencing and annotation.</title>
        <authorList>
            <consortium name="The Broad Institute Genomics Platform"/>
            <consortium name="The Broad Institute Genome Sequencing Center for Infectious Disease"/>
            <person name="Wu L."/>
            <person name="Ma J."/>
        </authorList>
    </citation>
    <scope>NUCLEOTIDE SEQUENCE [LARGE SCALE GENOMIC DNA]</scope>
    <source>
        <strain evidence="4">CGMCC 4.7330</strain>
    </source>
</reference>
<feature type="compositionally biased region" description="Low complexity" evidence="1">
    <location>
        <begin position="272"/>
        <end position="288"/>
    </location>
</feature>
<organism evidence="3 4">
    <name type="scientific">Nocardia jiangsuensis</name>
    <dbReference type="NCBI Taxonomy" id="1691563"/>
    <lineage>
        <taxon>Bacteria</taxon>
        <taxon>Bacillati</taxon>
        <taxon>Actinomycetota</taxon>
        <taxon>Actinomycetes</taxon>
        <taxon>Mycobacteriales</taxon>
        <taxon>Nocardiaceae</taxon>
        <taxon>Nocardia</taxon>
    </lineage>
</organism>
<accession>A0ABV8DT78</accession>
<evidence type="ECO:0000256" key="2">
    <source>
        <dbReference type="SAM" id="Phobius"/>
    </source>
</evidence>
<keyword evidence="2" id="KW-0812">Transmembrane</keyword>
<keyword evidence="2" id="KW-1133">Transmembrane helix</keyword>
<comment type="caution">
    <text evidence="3">The sequence shown here is derived from an EMBL/GenBank/DDBJ whole genome shotgun (WGS) entry which is preliminary data.</text>
</comment>
<evidence type="ECO:0000313" key="3">
    <source>
        <dbReference type="EMBL" id="MFC3963298.1"/>
    </source>
</evidence>
<keyword evidence="4" id="KW-1185">Reference proteome</keyword>
<protein>
    <submittedName>
        <fullName evidence="3">NERD domain-containing protein</fullName>
    </submittedName>
</protein>
<gene>
    <name evidence="3" type="ORF">ACFO0B_15000</name>
</gene>
<name>A0ABV8DT78_9NOCA</name>
<proteinExistence type="predicted"/>
<keyword evidence="2" id="KW-0472">Membrane</keyword>